<organism evidence="3 4">
    <name type="scientific">Roseovarius lutimaris</name>
    <dbReference type="NCBI Taxonomy" id="1005928"/>
    <lineage>
        <taxon>Bacteria</taxon>
        <taxon>Pseudomonadati</taxon>
        <taxon>Pseudomonadota</taxon>
        <taxon>Alphaproteobacteria</taxon>
        <taxon>Rhodobacterales</taxon>
        <taxon>Roseobacteraceae</taxon>
        <taxon>Roseovarius</taxon>
    </lineage>
</organism>
<evidence type="ECO:0000256" key="1">
    <source>
        <dbReference type="SAM" id="MobiDB-lite"/>
    </source>
</evidence>
<keyword evidence="4" id="KW-1185">Reference proteome</keyword>
<feature type="signal peptide" evidence="2">
    <location>
        <begin position="1"/>
        <end position="24"/>
    </location>
</feature>
<dbReference type="InterPro" id="IPR038696">
    <property type="entry name" value="IalB_sf"/>
</dbReference>
<dbReference type="AlphaFoldDB" id="A0A1I4YJA5"/>
<dbReference type="Pfam" id="PF06776">
    <property type="entry name" value="IalB"/>
    <property type="match status" value="1"/>
</dbReference>
<keyword evidence="2" id="KW-0732">Signal</keyword>
<accession>A0A1I4YJA5</accession>
<dbReference type="Gene3D" id="2.60.40.1880">
    <property type="entry name" value="Invasion associated locus B (IalB) protein"/>
    <property type="match status" value="1"/>
</dbReference>
<gene>
    <name evidence="3" type="ORF">SAMN04487859_101277</name>
</gene>
<evidence type="ECO:0000256" key="2">
    <source>
        <dbReference type="SAM" id="SignalP"/>
    </source>
</evidence>
<reference evidence="4" key="1">
    <citation type="submission" date="2016-10" db="EMBL/GenBank/DDBJ databases">
        <authorList>
            <person name="Varghese N."/>
            <person name="Submissions S."/>
        </authorList>
    </citation>
    <scope>NUCLEOTIDE SEQUENCE [LARGE SCALE GENOMIC DNA]</scope>
    <source>
        <strain evidence="4">DSM 28463</strain>
    </source>
</reference>
<dbReference type="STRING" id="1005928.SAMN04487859_101277"/>
<name>A0A1I4YJA5_9RHOB</name>
<dbReference type="EMBL" id="FOVP01000001">
    <property type="protein sequence ID" value="SFN38095.1"/>
    <property type="molecule type" value="Genomic_DNA"/>
</dbReference>
<feature type="chain" id="PRO_5011624652" evidence="2">
    <location>
        <begin position="25"/>
        <end position="225"/>
    </location>
</feature>
<protein>
    <submittedName>
        <fullName evidence="3">Invasion protein IalB, involved in pathogenesis</fullName>
    </submittedName>
</protein>
<proteinExistence type="predicted"/>
<feature type="region of interest" description="Disordered" evidence="1">
    <location>
        <begin position="24"/>
        <end position="58"/>
    </location>
</feature>
<dbReference type="RefSeq" id="WP_425441524.1">
    <property type="nucleotide sequence ID" value="NZ_FOVP01000001.1"/>
</dbReference>
<dbReference type="InterPro" id="IPR010642">
    <property type="entry name" value="Invasion_prot_B"/>
</dbReference>
<dbReference type="Proteomes" id="UP000198599">
    <property type="component" value="Unassembled WGS sequence"/>
</dbReference>
<evidence type="ECO:0000313" key="3">
    <source>
        <dbReference type="EMBL" id="SFN38095.1"/>
    </source>
</evidence>
<evidence type="ECO:0000313" key="4">
    <source>
        <dbReference type="Proteomes" id="UP000198599"/>
    </source>
</evidence>
<sequence>MPRFFSNLSLIAVLAMGTSLSAQEATTEAETAPAADAQATDAQTPAEAPADSAAPAPEGDAAIAADGLDLGREVQEDPSYIKATYDDWQMKCFRTGTEEDLCQMYQLLTEQAGNPVAEFSLYRLPKGAPVAAGATVAVPLGTLLSEEIKISIDGGKAKSYSYSFCSMAGCFARIGLAQADVDALKRGVKATLEIVPAQAPDQKVKIDVSLKGFTAAFDNASVLQQ</sequence>